<evidence type="ECO:0000313" key="1">
    <source>
        <dbReference type="EMBL" id="KAI3788327.1"/>
    </source>
</evidence>
<accession>A0ACB9GYB7</accession>
<keyword evidence="2" id="KW-1185">Reference proteome</keyword>
<dbReference type="Proteomes" id="UP001055811">
    <property type="component" value="Linkage Group LG01"/>
</dbReference>
<dbReference type="EMBL" id="CM042009">
    <property type="protein sequence ID" value="KAI3788327.1"/>
    <property type="molecule type" value="Genomic_DNA"/>
</dbReference>
<protein>
    <submittedName>
        <fullName evidence="1">Uncharacterized protein</fullName>
    </submittedName>
</protein>
<organism evidence="1 2">
    <name type="scientific">Cichorium intybus</name>
    <name type="common">Chicory</name>
    <dbReference type="NCBI Taxonomy" id="13427"/>
    <lineage>
        <taxon>Eukaryota</taxon>
        <taxon>Viridiplantae</taxon>
        <taxon>Streptophyta</taxon>
        <taxon>Embryophyta</taxon>
        <taxon>Tracheophyta</taxon>
        <taxon>Spermatophyta</taxon>
        <taxon>Magnoliopsida</taxon>
        <taxon>eudicotyledons</taxon>
        <taxon>Gunneridae</taxon>
        <taxon>Pentapetalae</taxon>
        <taxon>asterids</taxon>
        <taxon>campanulids</taxon>
        <taxon>Asterales</taxon>
        <taxon>Asteraceae</taxon>
        <taxon>Cichorioideae</taxon>
        <taxon>Cichorieae</taxon>
        <taxon>Cichoriinae</taxon>
        <taxon>Cichorium</taxon>
    </lineage>
</organism>
<evidence type="ECO:0000313" key="2">
    <source>
        <dbReference type="Proteomes" id="UP001055811"/>
    </source>
</evidence>
<reference evidence="2" key="1">
    <citation type="journal article" date="2022" name="Mol. Ecol. Resour.">
        <title>The genomes of chicory, endive, great burdock and yacon provide insights into Asteraceae palaeo-polyploidization history and plant inulin production.</title>
        <authorList>
            <person name="Fan W."/>
            <person name="Wang S."/>
            <person name="Wang H."/>
            <person name="Wang A."/>
            <person name="Jiang F."/>
            <person name="Liu H."/>
            <person name="Zhao H."/>
            <person name="Xu D."/>
            <person name="Zhang Y."/>
        </authorList>
    </citation>
    <scope>NUCLEOTIDE SEQUENCE [LARGE SCALE GENOMIC DNA]</scope>
    <source>
        <strain evidence="2">cv. Punajuju</strain>
    </source>
</reference>
<name>A0ACB9GYB7_CICIN</name>
<proteinExistence type="predicted"/>
<reference evidence="1 2" key="2">
    <citation type="journal article" date="2022" name="Mol. Ecol. Resour.">
        <title>The genomes of chicory, endive, great burdock and yacon provide insights into Asteraceae paleo-polyploidization history and plant inulin production.</title>
        <authorList>
            <person name="Fan W."/>
            <person name="Wang S."/>
            <person name="Wang H."/>
            <person name="Wang A."/>
            <person name="Jiang F."/>
            <person name="Liu H."/>
            <person name="Zhao H."/>
            <person name="Xu D."/>
            <person name="Zhang Y."/>
        </authorList>
    </citation>
    <scope>NUCLEOTIDE SEQUENCE [LARGE SCALE GENOMIC DNA]</scope>
    <source>
        <strain evidence="2">cv. Punajuju</strain>
        <tissue evidence="1">Leaves</tissue>
    </source>
</reference>
<gene>
    <name evidence="1" type="ORF">L2E82_01088</name>
</gene>
<sequence>MPPILNYGLHKDPKTGETNRGRKVFISILVLSKLGSKTSKTNVFIERKLGVILISPKQDIVGGIMIQTSMMSSRL</sequence>
<comment type="caution">
    <text evidence="1">The sequence shown here is derived from an EMBL/GenBank/DDBJ whole genome shotgun (WGS) entry which is preliminary data.</text>
</comment>